<keyword evidence="1" id="KW-1133">Transmembrane helix</keyword>
<dbReference type="Proteomes" id="UP001183817">
    <property type="component" value="Unassembled WGS sequence"/>
</dbReference>
<comment type="caution">
    <text evidence="2">The sequence shown here is derived from an EMBL/GenBank/DDBJ whole genome shotgun (WGS) entry which is preliminary data.</text>
</comment>
<evidence type="ECO:0000313" key="3">
    <source>
        <dbReference type="Proteomes" id="UP001183817"/>
    </source>
</evidence>
<keyword evidence="1" id="KW-0472">Membrane</keyword>
<feature type="transmembrane region" description="Helical" evidence="1">
    <location>
        <begin position="67"/>
        <end position="88"/>
    </location>
</feature>
<gene>
    <name evidence="2" type="ORF">J2S64_001970</name>
</gene>
<keyword evidence="3" id="KW-1185">Reference proteome</keyword>
<evidence type="ECO:0000313" key="2">
    <source>
        <dbReference type="EMBL" id="MDR7358279.1"/>
    </source>
</evidence>
<protein>
    <recommendedName>
        <fullName evidence="4">Alkaline shock response membrane anchor protein AmaP</fullName>
    </recommendedName>
</protein>
<evidence type="ECO:0008006" key="4">
    <source>
        <dbReference type="Google" id="ProtNLM"/>
    </source>
</evidence>
<keyword evidence="1" id="KW-0812">Transmembrane</keyword>
<dbReference type="RefSeq" id="WP_264270530.1">
    <property type="nucleotide sequence ID" value="NZ_BAAAWO010000001.1"/>
</dbReference>
<reference evidence="2 3" key="1">
    <citation type="submission" date="2023-07" db="EMBL/GenBank/DDBJ databases">
        <title>Sequencing the genomes of 1000 actinobacteria strains.</title>
        <authorList>
            <person name="Klenk H.-P."/>
        </authorList>
    </citation>
    <scope>NUCLEOTIDE SEQUENCE [LARGE SCALE GENOMIC DNA]</scope>
    <source>
        <strain evidence="2 3">DSM 20167</strain>
    </source>
</reference>
<organism evidence="2 3">
    <name type="scientific">Paeniglutamicibacter sulfureus</name>
    <dbReference type="NCBI Taxonomy" id="43666"/>
    <lineage>
        <taxon>Bacteria</taxon>
        <taxon>Bacillati</taxon>
        <taxon>Actinomycetota</taxon>
        <taxon>Actinomycetes</taxon>
        <taxon>Micrococcales</taxon>
        <taxon>Micrococcaceae</taxon>
        <taxon>Paeniglutamicibacter</taxon>
    </lineage>
</organism>
<sequence>MNRTPRLLNRILLAVLGLALLVCGAHMVLAALSPGYADGWRQVAGQLGARTNEVLAATTLPGQRESWMWILISALLICFILLTLWWIAVQGSGRGGDYVSAYFDDEPLPGRVEISQNAVEQALRHVLGRRHDIISIGVSVWVLEPEAGLRIKIQPRKGTAPGPLGREVARAAKLVQQSMGVSGPVVVYLAVGTRSRFARVERVL</sequence>
<evidence type="ECO:0000256" key="1">
    <source>
        <dbReference type="SAM" id="Phobius"/>
    </source>
</evidence>
<accession>A0ABU2BLR3</accession>
<name>A0ABU2BLR3_9MICC</name>
<dbReference type="EMBL" id="JAVDYI010000001">
    <property type="protein sequence ID" value="MDR7358279.1"/>
    <property type="molecule type" value="Genomic_DNA"/>
</dbReference>
<proteinExistence type="predicted"/>